<dbReference type="InterPro" id="IPR000531">
    <property type="entry name" value="Beta-barrel_TonB"/>
</dbReference>
<evidence type="ECO:0000313" key="16">
    <source>
        <dbReference type="EMBL" id="TDR89297.1"/>
    </source>
</evidence>
<evidence type="ECO:0000256" key="13">
    <source>
        <dbReference type="SAM" id="SignalP"/>
    </source>
</evidence>
<accession>A0A4R7BYN2</accession>
<name>A0A4R7BYN2_9HYPH</name>
<dbReference type="GO" id="GO:0015344">
    <property type="term" value="F:siderophore uptake transmembrane transporter activity"/>
    <property type="evidence" value="ECO:0007669"/>
    <property type="project" value="TreeGrafter"/>
</dbReference>
<evidence type="ECO:0000256" key="9">
    <source>
        <dbReference type="ARBA" id="ARBA00023237"/>
    </source>
</evidence>
<comment type="similarity">
    <text evidence="10 11">Belongs to the TonB-dependent receptor family.</text>
</comment>
<dbReference type="Gene3D" id="2.170.130.10">
    <property type="entry name" value="TonB-dependent receptor, plug domain"/>
    <property type="match status" value="1"/>
</dbReference>
<comment type="caution">
    <text evidence="16">The sequence shown here is derived from an EMBL/GenBank/DDBJ whole genome shotgun (WGS) entry which is preliminary data.</text>
</comment>
<keyword evidence="9 10" id="KW-0998">Cell outer membrane</keyword>
<evidence type="ECO:0000313" key="17">
    <source>
        <dbReference type="Proteomes" id="UP000295122"/>
    </source>
</evidence>
<keyword evidence="8" id="KW-0675">Receptor</keyword>
<evidence type="ECO:0000256" key="2">
    <source>
        <dbReference type="ARBA" id="ARBA00022448"/>
    </source>
</evidence>
<dbReference type="SUPFAM" id="SSF56935">
    <property type="entry name" value="Porins"/>
    <property type="match status" value="1"/>
</dbReference>
<dbReference type="PANTHER" id="PTHR30069">
    <property type="entry name" value="TONB-DEPENDENT OUTER MEMBRANE RECEPTOR"/>
    <property type="match status" value="1"/>
</dbReference>
<dbReference type="Gene3D" id="2.40.170.20">
    <property type="entry name" value="TonB-dependent receptor, beta-barrel domain"/>
    <property type="match status" value="1"/>
</dbReference>
<proteinExistence type="inferred from homology"/>
<feature type="domain" description="TonB-dependent receptor-like beta-barrel" evidence="14">
    <location>
        <begin position="246"/>
        <end position="673"/>
    </location>
</feature>
<keyword evidence="5 13" id="KW-0732">Signal</keyword>
<feature type="compositionally biased region" description="Polar residues" evidence="12">
    <location>
        <begin position="86"/>
        <end position="104"/>
    </location>
</feature>
<reference evidence="16 17" key="1">
    <citation type="submission" date="2019-03" db="EMBL/GenBank/DDBJ databases">
        <title>Genomic Encyclopedia of Type Strains, Phase IV (KMG-IV): sequencing the most valuable type-strain genomes for metagenomic binning, comparative biology and taxonomic classification.</title>
        <authorList>
            <person name="Goeker M."/>
        </authorList>
    </citation>
    <scope>NUCLEOTIDE SEQUENCE [LARGE SCALE GENOMIC DNA]</scope>
    <source>
        <strain evidence="16 17">DSM 25903</strain>
    </source>
</reference>
<keyword evidence="3 10" id="KW-1134">Transmembrane beta strand</keyword>
<dbReference type="Pfam" id="PF07715">
    <property type="entry name" value="Plug"/>
    <property type="match status" value="1"/>
</dbReference>
<evidence type="ECO:0000256" key="3">
    <source>
        <dbReference type="ARBA" id="ARBA00022452"/>
    </source>
</evidence>
<sequence length="699" mass="76203">MPASSLRTALLSTAALILAALPASAQQTIEDANRLPAISIEPPTPSRAATARRETRSDVRAPARRSQTRPQRATVARPGEAPQADLASQNGSVPGVSVSATSNATPTAQIGSSVTILTAADIEREQRRTVPDALQQVMGLNVVQSGGPGGQTSVFTRGTNSNHTKVLIDGIEVSDPSNPNRSFDLGQLLTQDIAQIEVLRGPQSGLYGADAIGGVISILTKKGEGPPKIAVTAEGGSHGTFNQFGTLSGSHGGFNYLFSIGHYRSEHTPVTPRDLVPYGRRINPNFYDNLSLSTKLGYDFNEYFSLNYTGRLINSRLLYTGDGGWPSFPNGFRSTQDDLFHFHRGEAVINLLDGRFRNVFGVGYANLDTKNQQPATAFGRPDPTTNIGIRTKYDYRGEFQVIDGQTLVFGVERSDESLNTKTLRAENGNTGAYLQLQSQFTDRIFLTSNVRYDSNDQFGESWTYRVAPVFIVPGAETKLKASVGTGFKAPTLSQLYQSYPAFGFFGNPNLKPEESFGWDVGFEQPLFNDRVRFGVTYFDNDIKNLIQSRSANFISTNVNVGRASTHGFETFATFIVSDALQFQLTYTNTIAKDEIARQELLRRPRHKGGVSATWKPIDKLTLSGTVIVVGSQVDGNRDFSIPRLRTAPYALVNAAANYQLTDQVNVFGRLDNLFNARVEDPTGYLRPGFAAYGGIRVTN</sequence>
<feature type="signal peptide" evidence="13">
    <location>
        <begin position="1"/>
        <end position="25"/>
    </location>
</feature>
<evidence type="ECO:0000256" key="10">
    <source>
        <dbReference type="PROSITE-ProRule" id="PRU01360"/>
    </source>
</evidence>
<evidence type="ECO:0000256" key="7">
    <source>
        <dbReference type="ARBA" id="ARBA00023136"/>
    </source>
</evidence>
<dbReference type="InterPro" id="IPR036942">
    <property type="entry name" value="Beta-barrel_TonB_sf"/>
</dbReference>
<dbReference type="PROSITE" id="PS52016">
    <property type="entry name" value="TONB_DEPENDENT_REC_3"/>
    <property type="match status" value="1"/>
</dbReference>
<feature type="chain" id="PRO_5021019967" evidence="13">
    <location>
        <begin position="26"/>
        <end position="699"/>
    </location>
</feature>
<keyword evidence="2 10" id="KW-0813">Transport</keyword>
<evidence type="ECO:0000256" key="4">
    <source>
        <dbReference type="ARBA" id="ARBA00022692"/>
    </source>
</evidence>
<dbReference type="EMBL" id="SNZR01000014">
    <property type="protein sequence ID" value="TDR89297.1"/>
    <property type="molecule type" value="Genomic_DNA"/>
</dbReference>
<evidence type="ECO:0000259" key="15">
    <source>
        <dbReference type="Pfam" id="PF07715"/>
    </source>
</evidence>
<evidence type="ECO:0000256" key="8">
    <source>
        <dbReference type="ARBA" id="ARBA00023170"/>
    </source>
</evidence>
<dbReference type="GO" id="GO:0044718">
    <property type="term" value="P:siderophore transmembrane transport"/>
    <property type="evidence" value="ECO:0007669"/>
    <property type="project" value="TreeGrafter"/>
</dbReference>
<dbReference type="RefSeq" id="WP_166652544.1">
    <property type="nucleotide sequence ID" value="NZ_SNZR01000014.1"/>
</dbReference>
<evidence type="ECO:0000256" key="6">
    <source>
        <dbReference type="ARBA" id="ARBA00023077"/>
    </source>
</evidence>
<keyword evidence="6 11" id="KW-0798">TonB box</keyword>
<keyword evidence="4 10" id="KW-0812">Transmembrane</keyword>
<evidence type="ECO:0000256" key="5">
    <source>
        <dbReference type="ARBA" id="ARBA00022729"/>
    </source>
</evidence>
<dbReference type="AlphaFoldDB" id="A0A4R7BYN2"/>
<evidence type="ECO:0000256" key="1">
    <source>
        <dbReference type="ARBA" id="ARBA00004571"/>
    </source>
</evidence>
<comment type="subcellular location">
    <subcellularLocation>
        <location evidence="1 10">Cell outer membrane</location>
        <topology evidence="1 10">Multi-pass membrane protein</topology>
    </subcellularLocation>
</comment>
<feature type="region of interest" description="Disordered" evidence="12">
    <location>
        <begin position="36"/>
        <end position="104"/>
    </location>
</feature>
<protein>
    <submittedName>
        <fullName evidence="16">Vitamin B12 transporter</fullName>
    </submittedName>
</protein>
<evidence type="ECO:0000259" key="14">
    <source>
        <dbReference type="Pfam" id="PF00593"/>
    </source>
</evidence>
<evidence type="ECO:0000256" key="11">
    <source>
        <dbReference type="RuleBase" id="RU003357"/>
    </source>
</evidence>
<gene>
    <name evidence="16" type="ORF">EV668_3787</name>
</gene>
<dbReference type="PANTHER" id="PTHR30069:SF29">
    <property type="entry name" value="HEMOGLOBIN AND HEMOGLOBIN-HAPTOGLOBIN-BINDING PROTEIN 1-RELATED"/>
    <property type="match status" value="1"/>
</dbReference>
<feature type="domain" description="TonB-dependent receptor plug" evidence="15">
    <location>
        <begin position="109"/>
        <end position="215"/>
    </location>
</feature>
<feature type="compositionally biased region" description="Basic and acidic residues" evidence="12">
    <location>
        <begin position="51"/>
        <end position="61"/>
    </location>
</feature>
<dbReference type="InterPro" id="IPR012910">
    <property type="entry name" value="Plug_dom"/>
</dbReference>
<organism evidence="16 17">
    <name type="scientific">Enterovirga rhinocerotis</name>
    <dbReference type="NCBI Taxonomy" id="1339210"/>
    <lineage>
        <taxon>Bacteria</taxon>
        <taxon>Pseudomonadati</taxon>
        <taxon>Pseudomonadota</taxon>
        <taxon>Alphaproteobacteria</taxon>
        <taxon>Hyphomicrobiales</taxon>
        <taxon>Methylobacteriaceae</taxon>
        <taxon>Enterovirga</taxon>
    </lineage>
</organism>
<keyword evidence="17" id="KW-1185">Reference proteome</keyword>
<dbReference type="GO" id="GO:0009279">
    <property type="term" value="C:cell outer membrane"/>
    <property type="evidence" value="ECO:0007669"/>
    <property type="project" value="UniProtKB-SubCell"/>
</dbReference>
<dbReference type="Pfam" id="PF00593">
    <property type="entry name" value="TonB_dep_Rec_b-barrel"/>
    <property type="match status" value="1"/>
</dbReference>
<dbReference type="Proteomes" id="UP000295122">
    <property type="component" value="Unassembled WGS sequence"/>
</dbReference>
<dbReference type="InterPro" id="IPR039426">
    <property type="entry name" value="TonB-dep_rcpt-like"/>
</dbReference>
<evidence type="ECO:0000256" key="12">
    <source>
        <dbReference type="SAM" id="MobiDB-lite"/>
    </source>
</evidence>
<dbReference type="CDD" id="cd01347">
    <property type="entry name" value="ligand_gated_channel"/>
    <property type="match status" value="1"/>
</dbReference>
<keyword evidence="7 10" id="KW-0472">Membrane</keyword>
<dbReference type="InterPro" id="IPR037066">
    <property type="entry name" value="Plug_dom_sf"/>
</dbReference>